<dbReference type="PANTHER" id="PTHR34823:SF1">
    <property type="entry name" value="CHITIN-BINDING TYPE-4 DOMAIN-CONTAINING PROTEIN"/>
    <property type="match status" value="1"/>
</dbReference>
<sequence length="244" mass="25684">MDMKRRASLAVGAMVAPLLAITLPAGTANAHGWVTDPGSRQDQCAQGVVDCGQIKYEPQSVEGPKGLRSCSGGNAQFADLDDDRKAWRVTPVGGSHTFTWKLTARHATDTWQYFVGDRKIAEFNDRGAQPPAQVSHQVDFGDLKGRQKVLAVWNVADTNNAFYACIDVDIAGGGNGGGDNGGGNGGGNNGGGGSDSCAAPVWSTGTVYHGGDTVTHDGRTYRAKWWTTNERPGSADVWEDLGAC</sequence>
<dbReference type="Pfam" id="PF02839">
    <property type="entry name" value="CBM_5_12"/>
    <property type="match status" value="1"/>
</dbReference>
<dbReference type="SUPFAM" id="SSF51055">
    <property type="entry name" value="Carbohydrate binding domain"/>
    <property type="match status" value="1"/>
</dbReference>
<dbReference type="SUPFAM" id="SSF81296">
    <property type="entry name" value="E set domains"/>
    <property type="match status" value="1"/>
</dbReference>
<evidence type="ECO:0000259" key="4">
    <source>
        <dbReference type="SMART" id="SM00495"/>
    </source>
</evidence>
<accession>A0ABX6ACF8</accession>
<keyword evidence="1 3" id="KW-0732">Signal</keyword>
<dbReference type="EMBL" id="CP023700">
    <property type="protein sequence ID" value="QEU85452.1"/>
    <property type="molecule type" value="Genomic_DNA"/>
</dbReference>
<keyword evidence="2" id="KW-0378">Hydrolase</keyword>
<reference evidence="5 6" key="1">
    <citation type="submission" date="2017-09" db="EMBL/GenBank/DDBJ databases">
        <authorList>
            <person name="Lee N."/>
            <person name="Cho B.-K."/>
        </authorList>
    </citation>
    <scope>NUCLEOTIDE SEQUENCE [LARGE SCALE GENOMIC DNA]</scope>
    <source>
        <strain evidence="5 6">ATCC 39115</strain>
    </source>
</reference>
<proteinExistence type="predicted"/>
<dbReference type="InterPro" id="IPR051024">
    <property type="entry name" value="GlcNAc_Chitin_IntDeg"/>
</dbReference>
<dbReference type="InterPro" id="IPR036573">
    <property type="entry name" value="CBM_sf_5/12"/>
</dbReference>
<feature type="domain" description="Chitin-binding type-3" evidence="4">
    <location>
        <begin position="199"/>
        <end position="241"/>
    </location>
</feature>
<evidence type="ECO:0000313" key="5">
    <source>
        <dbReference type="EMBL" id="QEU85452.1"/>
    </source>
</evidence>
<keyword evidence="6" id="KW-1185">Reference proteome</keyword>
<evidence type="ECO:0000313" key="6">
    <source>
        <dbReference type="Proteomes" id="UP000327143"/>
    </source>
</evidence>
<evidence type="ECO:0000256" key="2">
    <source>
        <dbReference type="ARBA" id="ARBA00022801"/>
    </source>
</evidence>
<dbReference type="CDD" id="cd12215">
    <property type="entry name" value="ChiC_BD"/>
    <property type="match status" value="1"/>
</dbReference>
<dbReference type="SMART" id="SM00495">
    <property type="entry name" value="ChtBD3"/>
    <property type="match status" value="1"/>
</dbReference>
<name>A0ABX6ACF8_STRVD</name>
<dbReference type="PANTHER" id="PTHR34823">
    <property type="entry name" value="GLCNAC-BINDING PROTEIN A"/>
    <property type="match status" value="1"/>
</dbReference>
<dbReference type="InterPro" id="IPR004302">
    <property type="entry name" value="Cellulose/chitin-bd_N"/>
</dbReference>
<dbReference type="Proteomes" id="UP000327143">
    <property type="component" value="Chromosome"/>
</dbReference>
<dbReference type="InterPro" id="IPR003610">
    <property type="entry name" value="CBM5/12"/>
</dbReference>
<dbReference type="Gene3D" id="2.70.50.50">
    <property type="entry name" value="chitin-binding protein cbp21"/>
    <property type="match status" value="1"/>
</dbReference>
<dbReference type="InterPro" id="IPR014756">
    <property type="entry name" value="Ig_E-set"/>
</dbReference>
<organism evidence="5 6">
    <name type="scientific">Streptomyces viridosporus T7A</name>
    <dbReference type="NCBI Taxonomy" id="665577"/>
    <lineage>
        <taxon>Bacteria</taxon>
        <taxon>Bacillati</taxon>
        <taxon>Actinomycetota</taxon>
        <taxon>Actinomycetes</taxon>
        <taxon>Kitasatosporales</taxon>
        <taxon>Streptomycetaceae</taxon>
        <taxon>Streptomyces</taxon>
    </lineage>
</organism>
<dbReference type="Pfam" id="PF03067">
    <property type="entry name" value="LPMO_10"/>
    <property type="match status" value="1"/>
</dbReference>
<feature type="signal peptide" evidence="3">
    <location>
        <begin position="1"/>
        <end position="30"/>
    </location>
</feature>
<protein>
    <recommendedName>
        <fullName evidence="4">Chitin-binding type-3 domain-containing protein</fullName>
    </recommendedName>
</protein>
<dbReference type="CDD" id="cd21177">
    <property type="entry name" value="LPMO_AA10"/>
    <property type="match status" value="1"/>
</dbReference>
<evidence type="ECO:0000256" key="1">
    <source>
        <dbReference type="ARBA" id="ARBA00022729"/>
    </source>
</evidence>
<gene>
    <name evidence="5" type="ORF">CP969_12515</name>
</gene>
<evidence type="ECO:0000256" key="3">
    <source>
        <dbReference type="SAM" id="SignalP"/>
    </source>
</evidence>
<dbReference type="Gene3D" id="2.10.10.20">
    <property type="entry name" value="Carbohydrate-binding module superfamily 5/12"/>
    <property type="match status" value="1"/>
</dbReference>
<feature type="chain" id="PRO_5046444319" description="Chitin-binding type-3 domain-containing protein" evidence="3">
    <location>
        <begin position="31"/>
        <end position="244"/>
    </location>
</feature>
<dbReference type="RefSeq" id="WP_026085240.1">
    <property type="nucleotide sequence ID" value="NZ_CP023700.1"/>
</dbReference>